<protein>
    <submittedName>
        <fullName evidence="9">MotA/TolQ/ExbB proton channel family protein</fullName>
    </submittedName>
</protein>
<dbReference type="EMBL" id="RPDH01000002">
    <property type="protein sequence ID" value="RPE09349.1"/>
    <property type="molecule type" value="Genomic_DNA"/>
</dbReference>
<dbReference type="AlphaFoldDB" id="A0A3N4PRG4"/>
<evidence type="ECO:0000256" key="2">
    <source>
        <dbReference type="ARBA" id="ARBA00022475"/>
    </source>
</evidence>
<feature type="transmembrane region" description="Helical" evidence="7">
    <location>
        <begin position="189"/>
        <end position="213"/>
    </location>
</feature>
<evidence type="ECO:0000256" key="7">
    <source>
        <dbReference type="SAM" id="Phobius"/>
    </source>
</evidence>
<name>A0A3N4PRG4_9BACT</name>
<evidence type="ECO:0000313" key="9">
    <source>
        <dbReference type="EMBL" id="RPE09349.1"/>
    </source>
</evidence>
<proteinExistence type="inferred from homology"/>
<keyword evidence="6" id="KW-0813">Transport</keyword>
<dbReference type="GO" id="GO:0005886">
    <property type="term" value="C:plasma membrane"/>
    <property type="evidence" value="ECO:0007669"/>
    <property type="project" value="UniProtKB-SubCell"/>
</dbReference>
<sequence>MSGLVTFMQVMQDSLQLAKADSLAAGANAAAATAQEIRLWDMILKGGPLMIPLGILSVIAVYVFVERFITISKAGKLESNFMPMIRDHITSGNINAARSLSKNTNSPIARMIDKGIQRIGKPIENIEKSMENVGKLEIYKMEKNLVILAIIAGIAPMFGFLGTIAGMIQTFFNISQTSDITLSTIAGGIYVKMVTSAAGLIIGLVAYIGYSYLQAQIDKVINKMEGSSSEFIDVLQEPTK</sequence>
<dbReference type="Proteomes" id="UP000278351">
    <property type="component" value="Unassembled WGS sequence"/>
</dbReference>
<evidence type="ECO:0000256" key="5">
    <source>
        <dbReference type="ARBA" id="ARBA00023136"/>
    </source>
</evidence>
<keyword evidence="3 7" id="KW-0812">Transmembrane</keyword>
<evidence type="ECO:0000256" key="4">
    <source>
        <dbReference type="ARBA" id="ARBA00022989"/>
    </source>
</evidence>
<dbReference type="PANTHER" id="PTHR30625:SF17">
    <property type="entry name" value="TOLQ-RELATED"/>
    <property type="match status" value="1"/>
</dbReference>
<feature type="domain" description="MotA/TolQ/ExbB proton channel" evidence="8">
    <location>
        <begin position="104"/>
        <end position="225"/>
    </location>
</feature>
<organism evidence="9 10">
    <name type="scientific">Chitinophaga lutea</name>
    <dbReference type="NCBI Taxonomy" id="2488634"/>
    <lineage>
        <taxon>Bacteria</taxon>
        <taxon>Pseudomonadati</taxon>
        <taxon>Bacteroidota</taxon>
        <taxon>Chitinophagia</taxon>
        <taxon>Chitinophagales</taxon>
        <taxon>Chitinophagaceae</taxon>
        <taxon>Chitinophaga</taxon>
    </lineage>
</organism>
<dbReference type="GO" id="GO:0017038">
    <property type="term" value="P:protein import"/>
    <property type="evidence" value="ECO:0007669"/>
    <property type="project" value="TreeGrafter"/>
</dbReference>
<evidence type="ECO:0000256" key="1">
    <source>
        <dbReference type="ARBA" id="ARBA00004651"/>
    </source>
</evidence>
<keyword evidence="2" id="KW-1003">Cell membrane</keyword>
<dbReference type="RefSeq" id="WP_123848344.1">
    <property type="nucleotide sequence ID" value="NZ_RPDH01000002.1"/>
</dbReference>
<reference evidence="9 10" key="1">
    <citation type="submission" date="2018-11" db="EMBL/GenBank/DDBJ databases">
        <title>Chitinophaga lutea sp.nov., isolate from arsenic contaminated soil.</title>
        <authorList>
            <person name="Zong Y."/>
        </authorList>
    </citation>
    <scope>NUCLEOTIDE SEQUENCE [LARGE SCALE GENOMIC DNA]</scope>
    <source>
        <strain evidence="9 10">ZY74</strain>
    </source>
</reference>
<feature type="transmembrane region" description="Helical" evidence="7">
    <location>
        <begin position="49"/>
        <end position="69"/>
    </location>
</feature>
<dbReference type="PANTHER" id="PTHR30625">
    <property type="entry name" value="PROTEIN TOLQ"/>
    <property type="match status" value="1"/>
</dbReference>
<evidence type="ECO:0000313" key="10">
    <source>
        <dbReference type="Proteomes" id="UP000278351"/>
    </source>
</evidence>
<gene>
    <name evidence="9" type="ORF">EGT74_20345</name>
</gene>
<keyword evidence="6" id="KW-0653">Protein transport</keyword>
<comment type="subcellular location">
    <subcellularLocation>
        <location evidence="1">Cell membrane</location>
        <topology evidence="1">Multi-pass membrane protein</topology>
    </subcellularLocation>
    <subcellularLocation>
        <location evidence="6">Membrane</location>
        <topology evidence="6">Multi-pass membrane protein</topology>
    </subcellularLocation>
</comment>
<comment type="caution">
    <text evidence="9">The sequence shown here is derived from an EMBL/GenBank/DDBJ whole genome shotgun (WGS) entry which is preliminary data.</text>
</comment>
<dbReference type="Pfam" id="PF01618">
    <property type="entry name" value="MotA_ExbB"/>
    <property type="match status" value="1"/>
</dbReference>
<evidence type="ECO:0000259" key="8">
    <source>
        <dbReference type="Pfam" id="PF01618"/>
    </source>
</evidence>
<evidence type="ECO:0000256" key="3">
    <source>
        <dbReference type="ARBA" id="ARBA00022692"/>
    </source>
</evidence>
<dbReference type="OrthoDB" id="4045at2"/>
<evidence type="ECO:0000256" key="6">
    <source>
        <dbReference type="RuleBase" id="RU004057"/>
    </source>
</evidence>
<keyword evidence="4 7" id="KW-1133">Transmembrane helix</keyword>
<comment type="similarity">
    <text evidence="6">Belongs to the exbB/tolQ family.</text>
</comment>
<dbReference type="InterPro" id="IPR002898">
    <property type="entry name" value="MotA_ExbB_proton_chnl"/>
</dbReference>
<dbReference type="InterPro" id="IPR050790">
    <property type="entry name" value="ExbB/TolQ_transport"/>
</dbReference>
<keyword evidence="10" id="KW-1185">Reference proteome</keyword>
<keyword evidence="5 7" id="KW-0472">Membrane</keyword>
<accession>A0A3N4PRG4</accession>
<feature type="transmembrane region" description="Helical" evidence="7">
    <location>
        <begin position="145"/>
        <end position="169"/>
    </location>
</feature>